<evidence type="ECO:0000256" key="1">
    <source>
        <dbReference type="SAM" id="SignalP"/>
    </source>
</evidence>
<protein>
    <recommendedName>
        <fullName evidence="4">Secreted protein</fullName>
    </recommendedName>
</protein>
<evidence type="ECO:0000313" key="2">
    <source>
        <dbReference type="EMBL" id="BET00305.1"/>
    </source>
</evidence>
<keyword evidence="3" id="KW-1185">Reference proteome</keyword>
<accession>A0ABN7B9L6</accession>
<proteinExistence type="predicted"/>
<dbReference type="Proteomes" id="UP001307889">
    <property type="component" value="Chromosome 11"/>
</dbReference>
<evidence type="ECO:0008006" key="4">
    <source>
        <dbReference type="Google" id="ProtNLM"/>
    </source>
</evidence>
<feature type="signal peptide" evidence="1">
    <location>
        <begin position="1"/>
        <end position="24"/>
    </location>
</feature>
<name>A0ABN7B9L6_9HEMI</name>
<feature type="chain" id="PRO_5045353158" description="Secreted protein" evidence="1">
    <location>
        <begin position="25"/>
        <end position="92"/>
    </location>
</feature>
<gene>
    <name evidence="2" type="ORF">NTJ_13121</name>
</gene>
<organism evidence="2 3">
    <name type="scientific">Nesidiocoris tenuis</name>
    <dbReference type="NCBI Taxonomy" id="355587"/>
    <lineage>
        <taxon>Eukaryota</taxon>
        <taxon>Metazoa</taxon>
        <taxon>Ecdysozoa</taxon>
        <taxon>Arthropoda</taxon>
        <taxon>Hexapoda</taxon>
        <taxon>Insecta</taxon>
        <taxon>Pterygota</taxon>
        <taxon>Neoptera</taxon>
        <taxon>Paraneoptera</taxon>
        <taxon>Hemiptera</taxon>
        <taxon>Heteroptera</taxon>
        <taxon>Panheteroptera</taxon>
        <taxon>Cimicomorpha</taxon>
        <taxon>Miridae</taxon>
        <taxon>Dicyphina</taxon>
        <taxon>Nesidiocoris</taxon>
    </lineage>
</organism>
<dbReference type="EMBL" id="AP028919">
    <property type="protein sequence ID" value="BET00305.1"/>
    <property type="molecule type" value="Genomic_DNA"/>
</dbReference>
<reference evidence="2 3" key="1">
    <citation type="submission" date="2023-09" db="EMBL/GenBank/DDBJ databases">
        <title>Nesidiocoris tenuis whole genome shotgun sequence.</title>
        <authorList>
            <person name="Shibata T."/>
            <person name="Shimoda M."/>
            <person name="Kobayashi T."/>
            <person name="Uehara T."/>
        </authorList>
    </citation>
    <scope>NUCLEOTIDE SEQUENCE [LARGE SCALE GENOMIC DNA]</scope>
    <source>
        <strain evidence="2 3">Japan</strain>
    </source>
</reference>
<evidence type="ECO:0000313" key="3">
    <source>
        <dbReference type="Proteomes" id="UP001307889"/>
    </source>
</evidence>
<sequence length="92" mass="9739">MSGELSLSFTAWICVVIVVKATWATPGPHPLVTSRIGLRCVGAISARVCVQSSVPSVARFCPYRSGGRATVALPFAPGGQSRQHSTFRGQRP</sequence>
<keyword evidence="1" id="KW-0732">Signal</keyword>